<dbReference type="GO" id="GO:0003824">
    <property type="term" value="F:catalytic activity"/>
    <property type="evidence" value="ECO:0007669"/>
    <property type="project" value="InterPro"/>
</dbReference>
<dbReference type="GO" id="GO:0030151">
    <property type="term" value="F:molybdenum ion binding"/>
    <property type="evidence" value="ECO:0007669"/>
    <property type="project" value="InterPro"/>
</dbReference>
<dbReference type="Pfam" id="PF03473">
    <property type="entry name" value="MOSC"/>
    <property type="match status" value="1"/>
</dbReference>
<evidence type="ECO:0000313" key="3">
    <source>
        <dbReference type="Proteomes" id="UP000271374"/>
    </source>
</evidence>
<dbReference type="InterPro" id="IPR005302">
    <property type="entry name" value="MoCF_Sase_C"/>
</dbReference>
<gene>
    <name evidence="2" type="ORF">EKG37_22385</name>
</gene>
<dbReference type="AlphaFoldDB" id="A0A3S0K9S5"/>
<sequence length="239" mass="26980">MIVGKVQEIVRHPVKSFRGESVKKTRVESYGVYGDRSHAFLDETRPGKYLTLTQQPVMAKYHAKFVGEESLEKYPVVKITSPSGKEYEWGEEGLLQELEQFSGKSLTPIQYSPDYVPLGAIEEDHLLITTEASIKKIEELWGSKVDVRRFRPNFVLATESDEPFEEETWLGKKLLIGNVEVKVNGLCERCSIINIDPDSATIDTSMLKTVYKERNNCFGIFASVVKTGEVNVGDEVILL</sequence>
<dbReference type="Pfam" id="PF03476">
    <property type="entry name" value="MOSC_N"/>
    <property type="match status" value="1"/>
</dbReference>
<dbReference type="PROSITE" id="PS51340">
    <property type="entry name" value="MOSC"/>
    <property type="match status" value="1"/>
</dbReference>
<dbReference type="GO" id="GO:0030170">
    <property type="term" value="F:pyridoxal phosphate binding"/>
    <property type="evidence" value="ECO:0007669"/>
    <property type="project" value="InterPro"/>
</dbReference>
<dbReference type="InterPro" id="IPR011037">
    <property type="entry name" value="Pyrv_Knase-like_insert_dom_sf"/>
</dbReference>
<dbReference type="EMBL" id="RXNT01000029">
    <property type="protein sequence ID" value="RTR25839.1"/>
    <property type="molecule type" value="Genomic_DNA"/>
</dbReference>
<dbReference type="Gene3D" id="2.40.33.20">
    <property type="entry name" value="PK beta-barrel domain-like"/>
    <property type="match status" value="1"/>
</dbReference>
<keyword evidence="3" id="KW-1185">Reference proteome</keyword>
<dbReference type="RefSeq" id="WP_126410986.1">
    <property type="nucleotide sequence ID" value="NZ_RXNT01000029.1"/>
</dbReference>
<proteinExistence type="predicted"/>
<accession>A0A3S0K9S5</accession>
<evidence type="ECO:0000259" key="1">
    <source>
        <dbReference type="PROSITE" id="PS51340"/>
    </source>
</evidence>
<reference evidence="2 3" key="1">
    <citation type="submission" date="2018-12" db="EMBL/GenBank/DDBJ databases">
        <title>Bacillus yapensis draft genome sequence.</title>
        <authorList>
            <person name="Yu L."/>
            <person name="Xu X."/>
            <person name="Tang X."/>
        </authorList>
    </citation>
    <scope>NUCLEOTIDE SEQUENCE [LARGE SCALE GENOMIC DNA]</scope>
    <source>
        <strain evidence="2 3">XXST-01</strain>
    </source>
</reference>
<evidence type="ECO:0000313" key="2">
    <source>
        <dbReference type="EMBL" id="RTR25839.1"/>
    </source>
</evidence>
<dbReference type="OrthoDB" id="581532at2"/>
<name>A0A3S0K9S5_9BACI</name>
<organism evidence="2 3">
    <name type="scientific">Bacillus yapensis</name>
    <dbReference type="NCBI Taxonomy" id="2492960"/>
    <lineage>
        <taxon>Bacteria</taxon>
        <taxon>Bacillati</taxon>
        <taxon>Bacillota</taxon>
        <taxon>Bacilli</taxon>
        <taxon>Bacillales</taxon>
        <taxon>Bacillaceae</taxon>
        <taxon>Bacillus</taxon>
    </lineage>
</organism>
<dbReference type="InterPro" id="IPR005303">
    <property type="entry name" value="MOCOS_middle"/>
</dbReference>
<feature type="domain" description="MOSC" evidence="1">
    <location>
        <begin position="74"/>
        <end position="239"/>
    </location>
</feature>
<dbReference type="Proteomes" id="UP000271374">
    <property type="component" value="Unassembled WGS sequence"/>
</dbReference>
<comment type="caution">
    <text evidence="2">The sequence shown here is derived from an EMBL/GenBank/DDBJ whole genome shotgun (WGS) entry which is preliminary data.</text>
</comment>
<protein>
    <submittedName>
        <fullName evidence="2">MOSC domain-containing protein</fullName>
    </submittedName>
</protein>
<dbReference type="SUPFAM" id="SSF50800">
    <property type="entry name" value="PK beta-barrel domain-like"/>
    <property type="match status" value="1"/>
</dbReference>